<dbReference type="CDD" id="cd01130">
    <property type="entry name" value="VirB11-like_ATPase"/>
    <property type="match status" value="1"/>
</dbReference>
<dbReference type="PANTHER" id="PTHR30486">
    <property type="entry name" value="TWITCHING MOTILITY PROTEIN PILT"/>
    <property type="match status" value="1"/>
</dbReference>
<dbReference type="SUPFAM" id="SSF52540">
    <property type="entry name" value="P-loop containing nucleoside triphosphate hydrolases"/>
    <property type="match status" value="1"/>
</dbReference>
<keyword evidence="3" id="KW-0969">Cilium</keyword>
<keyword evidence="3" id="KW-0966">Cell projection</keyword>
<evidence type="ECO:0000313" key="3">
    <source>
        <dbReference type="EMBL" id="MCS3921408.1"/>
    </source>
</evidence>
<name>A0ABT2ETW6_METVO</name>
<evidence type="ECO:0000259" key="2">
    <source>
        <dbReference type="Pfam" id="PF00437"/>
    </source>
</evidence>
<dbReference type="Gene3D" id="1.10.390.40">
    <property type="match status" value="1"/>
</dbReference>
<dbReference type="InterPro" id="IPR027417">
    <property type="entry name" value="P-loop_NTPase"/>
</dbReference>
<keyword evidence="3" id="KW-0282">Flagellum</keyword>
<dbReference type="PANTHER" id="PTHR30486:SF14">
    <property type="entry name" value="FLAGELLA ACCESSORY PROTEIN I"/>
    <property type="match status" value="1"/>
</dbReference>
<protein>
    <submittedName>
        <fullName evidence="3">Flagellar protein FlaI</fullName>
    </submittedName>
</protein>
<dbReference type="InterPro" id="IPR001482">
    <property type="entry name" value="T2SS/T4SS_dom"/>
</dbReference>
<dbReference type="EMBL" id="JANUCQ010000001">
    <property type="protein sequence ID" value="MCS3921408.1"/>
    <property type="molecule type" value="Genomic_DNA"/>
</dbReference>
<dbReference type="RefSeq" id="WP_209590070.1">
    <property type="nucleotide sequence ID" value="NZ_JANUCQ010000001.1"/>
</dbReference>
<feature type="domain" description="Bacterial type II secretion system protein E" evidence="2">
    <location>
        <begin position="207"/>
        <end position="417"/>
    </location>
</feature>
<dbReference type="Gene3D" id="3.30.450.370">
    <property type="match status" value="1"/>
</dbReference>
<dbReference type="InterPro" id="IPR050921">
    <property type="entry name" value="T4SS_GSP_E_ATPase"/>
</dbReference>
<comment type="caution">
    <text evidence="3">The sequence shown here is derived from an EMBL/GenBank/DDBJ whole genome shotgun (WGS) entry which is preliminary data.</text>
</comment>
<organism evidence="3 4">
    <name type="scientific">Methanococcus voltae PS</name>
    <dbReference type="NCBI Taxonomy" id="523842"/>
    <lineage>
        <taxon>Archaea</taxon>
        <taxon>Methanobacteriati</taxon>
        <taxon>Methanobacteriota</taxon>
        <taxon>Methanomada group</taxon>
        <taxon>Methanococci</taxon>
        <taxon>Methanococcales</taxon>
        <taxon>Methanococcaceae</taxon>
        <taxon>Methanococcus</taxon>
    </lineage>
</organism>
<dbReference type="Proteomes" id="UP001140258">
    <property type="component" value="Unassembled WGS sequence"/>
</dbReference>
<dbReference type="Pfam" id="PF00437">
    <property type="entry name" value="T2SSE"/>
    <property type="match status" value="1"/>
</dbReference>
<comment type="similarity">
    <text evidence="1">Belongs to the GSP E family.</text>
</comment>
<dbReference type="Gene3D" id="3.40.50.300">
    <property type="entry name" value="P-loop containing nucleotide triphosphate hydrolases"/>
    <property type="match status" value="1"/>
</dbReference>
<keyword evidence="4" id="KW-1185">Reference proteome</keyword>
<evidence type="ECO:0000313" key="4">
    <source>
        <dbReference type="Proteomes" id="UP001140258"/>
    </source>
</evidence>
<proteinExistence type="inferred from homology"/>
<reference evidence="3" key="1">
    <citation type="submission" date="2022-08" db="EMBL/GenBank/DDBJ databases">
        <title>Genomic Encyclopedia of Type Strains, Phase V (KMG-V): Genome sequencing to study the core and pangenomes of soil and plant-associated prokaryotes.</title>
        <authorList>
            <person name="Whitman W."/>
        </authorList>
    </citation>
    <scope>NUCLEOTIDE SEQUENCE</scope>
    <source>
        <strain evidence="3">PS</strain>
    </source>
</reference>
<sequence length="552" mass="63067">MADDFNTAQRKNPHLKRYVERFKKTYMKVPDYITDIGGLGDLKSIKYPNVIYPIGDPLFIHVYGSPNQRTRYIAIEPKLDTATERAKYFEILDKILEYAPYSEIPESDDEFSKVLIDIFDTVTKVNKNANNPNKKSKLGLMNKLTNSNSIAITKVQRDKFVYLLRRDLIGIGNLEPIKRDPTIEDIHVIGPKNTQLVHKTFDMLPTNIVWEDDGDMSNYLKNLCERMGRPVSDATPIVDGSMPDGSRINILYSNDVSLKGPSFTIRKFSDTPTSITQIISWGTMSPEIAAYLWLCLEYGMSIFVCGETASGKTTTLNAIMPFIKPKSKVFSCEDTAEVKPPNPVWQQLLTRERGPEESRVTLFDLLRAALRSRPNYIIVGEIRSVEGAVAFQAMQTGHPVLSTFHAANVRKMIQRLTGDPINIPQTFMDNLNIALFQLAVYTRGRFLRRVVAVEEIEGYYKEVDGVITRGVFEWDPQKDIHNFTGLNNSYILEDKIATVAGYEDPREIYDELNLRVRILEEMIAREIYDYHDVLDIIWKFYENGLEGLPFPI</sequence>
<gene>
    <name evidence="3" type="ORF">M2325_000081</name>
</gene>
<evidence type="ECO:0000256" key="1">
    <source>
        <dbReference type="ARBA" id="ARBA00006611"/>
    </source>
</evidence>
<accession>A0ABT2ETW6</accession>